<evidence type="ECO:0000256" key="1">
    <source>
        <dbReference type="SAM" id="MobiDB-lite"/>
    </source>
</evidence>
<dbReference type="EMBL" id="MU839833">
    <property type="protein sequence ID" value="KAK1755473.1"/>
    <property type="molecule type" value="Genomic_DNA"/>
</dbReference>
<proteinExistence type="predicted"/>
<dbReference type="AlphaFoldDB" id="A0AAJ0F9K8"/>
<comment type="caution">
    <text evidence="2">The sequence shown here is derived from an EMBL/GenBank/DDBJ whole genome shotgun (WGS) entry which is preliminary data.</text>
</comment>
<protein>
    <submittedName>
        <fullName evidence="2">Uncharacterized protein</fullName>
    </submittedName>
</protein>
<evidence type="ECO:0000313" key="2">
    <source>
        <dbReference type="EMBL" id="KAK1755473.1"/>
    </source>
</evidence>
<keyword evidence="3" id="KW-1185">Reference proteome</keyword>
<feature type="region of interest" description="Disordered" evidence="1">
    <location>
        <begin position="1"/>
        <end position="46"/>
    </location>
</feature>
<feature type="compositionally biased region" description="Low complexity" evidence="1">
    <location>
        <begin position="21"/>
        <end position="32"/>
    </location>
</feature>
<accession>A0AAJ0F9K8</accession>
<evidence type="ECO:0000313" key="3">
    <source>
        <dbReference type="Proteomes" id="UP001239445"/>
    </source>
</evidence>
<dbReference type="Proteomes" id="UP001239445">
    <property type="component" value="Unassembled WGS sequence"/>
</dbReference>
<name>A0AAJ0F9K8_9PEZI</name>
<gene>
    <name evidence="2" type="ORF">QBC47DRAFT_300683</name>
</gene>
<sequence>MTITVANGKTPLSELIPPDTSSPSSHPLSEHPLSPPPYTESATSTTYPISDTFPNPVLVPSTPRLQILAATWGGVNVTPEIRGMIRPDKFGSYEKIKLNMHTLHTSLLPDPAAGVIKTLTVLYKYDTDNEIRMLNVPQFAPQIWVRITPFSHLSVEEQEDAGGGKTAECFGVVSGTEWRDEDGDGVEILAVLFGQGRITTPSVLEELGRLFAGKRGQIRTTAAFFRADTWVGMHKSWTVFFRFCGRDGRKGRVQCVTGMEGGALEPAWGRDV</sequence>
<reference evidence="2" key="1">
    <citation type="submission" date="2023-06" db="EMBL/GenBank/DDBJ databases">
        <title>Genome-scale phylogeny and comparative genomics of the fungal order Sordariales.</title>
        <authorList>
            <consortium name="Lawrence Berkeley National Laboratory"/>
            <person name="Hensen N."/>
            <person name="Bonometti L."/>
            <person name="Westerberg I."/>
            <person name="Brannstrom I.O."/>
            <person name="Guillou S."/>
            <person name="Cros-Aarteil S."/>
            <person name="Calhoun S."/>
            <person name="Haridas S."/>
            <person name="Kuo A."/>
            <person name="Mondo S."/>
            <person name="Pangilinan J."/>
            <person name="Riley R."/>
            <person name="Labutti K."/>
            <person name="Andreopoulos B."/>
            <person name="Lipzen A."/>
            <person name="Chen C."/>
            <person name="Yanf M."/>
            <person name="Daum C."/>
            <person name="Ng V."/>
            <person name="Clum A."/>
            <person name="Steindorff A."/>
            <person name="Ohm R."/>
            <person name="Martin F."/>
            <person name="Silar P."/>
            <person name="Natvig D."/>
            <person name="Lalanne C."/>
            <person name="Gautier V."/>
            <person name="Ament-Velasquez S.L."/>
            <person name="Kruys A."/>
            <person name="Hutchinson M.I."/>
            <person name="Powell A.J."/>
            <person name="Barry K."/>
            <person name="Miller A.N."/>
            <person name="Grigoriev I.V."/>
            <person name="Debuchy R."/>
            <person name="Gladieux P."/>
            <person name="Thoren M.H."/>
            <person name="Johannesson H."/>
        </authorList>
    </citation>
    <scope>NUCLEOTIDE SEQUENCE</scope>
    <source>
        <strain evidence="2">PSN4</strain>
    </source>
</reference>
<organism evidence="2 3">
    <name type="scientific">Echria macrotheca</name>
    <dbReference type="NCBI Taxonomy" id="438768"/>
    <lineage>
        <taxon>Eukaryota</taxon>
        <taxon>Fungi</taxon>
        <taxon>Dikarya</taxon>
        <taxon>Ascomycota</taxon>
        <taxon>Pezizomycotina</taxon>
        <taxon>Sordariomycetes</taxon>
        <taxon>Sordariomycetidae</taxon>
        <taxon>Sordariales</taxon>
        <taxon>Schizotheciaceae</taxon>
        <taxon>Echria</taxon>
    </lineage>
</organism>